<dbReference type="OrthoDB" id="7875768at2"/>
<organism evidence="2 3">
    <name type="scientific">Ketogulonicigenium vulgare (strain WSH-001)</name>
    <dbReference type="NCBI Taxonomy" id="759362"/>
    <lineage>
        <taxon>Bacteria</taxon>
        <taxon>Pseudomonadati</taxon>
        <taxon>Pseudomonadota</taxon>
        <taxon>Alphaproteobacteria</taxon>
        <taxon>Rhodobacterales</taxon>
        <taxon>Roseobacteraceae</taxon>
        <taxon>Ketogulonicigenium</taxon>
    </lineage>
</organism>
<sequence>MPDTGPSSDVLIAVRRLVDGATVRDVAPLAQPAPLVLGADMIVAPLMLTPAQRVDDDMAAESLPELQPQPEPEQAAVVSIGPFSGRAPQFGAGEEEGAVSPPSVSASLTISEDSLRELIAEVLRTELQGELGERITSNVRKLVRREVLRSLNARDNE</sequence>
<evidence type="ECO:0000313" key="3">
    <source>
        <dbReference type="Proteomes" id="UP000000692"/>
    </source>
</evidence>
<proteinExistence type="predicted"/>
<feature type="region of interest" description="Disordered" evidence="1">
    <location>
        <begin position="86"/>
        <end position="105"/>
    </location>
</feature>
<gene>
    <name evidence="2" type="ordered locus">KVU_2522</name>
</gene>
<reference evidence="2 3" key="1">
    <citation type="journal article" date="2011" name="J. Bacteriol.">
        <title>Complete genome sequence of the industrial strain Ketogulonicigenium vulgare WSH-001.</title>
        <authorList>
            <person name="Liu L."/>
            <person name="Li Y."/>
            <person name="Zhang J."/>
            <person name="Zhou Z."/>
            <person name="Liu J."/>
            <person name="Li X."/>
            <person name="Zhou J."/>
            <person name="Du G."/>
            <person name="Wang L."/>
            <person name="Chen J."/>
        </authorList>
    </citation>
    <scope>NUCLEOTIDE SEQUENCE [LARGE SCALE GENOMIC DNA]</scope>
    <source>
        <strain evidence="2 3">WSH-001</strain>
    </source>
</reference>
<dbReference type="RefSeq" id="WP_014538122.1">
    <property type="nucleotide sequence ID" value="NC_017384.1"/>
</dbReference>
<protein>
    <submittedName>
        <fullName evidence="2">Glycerol-3-phosphate dehydrogenase</fullName>
    </submittedName>
</protein>
<name>F9Y875_KETVW</name>
<dbReference type="KEGG" id="kvl:KVU_2522"/>
<dbReference type="HOGENOM" id="CLU_062229_0_0_5"/>
<evidence type="ECO:0000313" key="2">
    <source>
        <dbReference type="EMBL" id="AEM42361.1"/>
    </source>
</evidence>
<evidence type="ECO:0000256" key="1">
    <source>
        <dbReference type="SAM" id="MobiDB-lite"/>
    </source>
</evidence>
<dbReference type="EMBL" id="CP002018">
    <property type="protein sequence ID" value="AEM42361.1"/>
    <property type="molecule type" value="Genomic_DNA"/>
</dbReference>
<keyword evidence="3" id="KW-1185">Reference proteome</keyword>
<accession>F9Y875</accession>
<dbReference type="Proteomes" id="UP000000692">
    <property type="component" value="Chromosome"/>
</dbReference>
<dbReference type="AlphaFoldDB" id="F9Y875"/>